<keyword evidence="3 5" id="KW-1133">Transmembrane helix</keyword>
<feature type="transmembrane region" description="Helical" evidence="5">
    <location>
        <begin position="103"/>
        <end position="122"/>
    </location>
</feature>
<sequence length="128" mass="14143">MNTLLLTAGRVLLALYFLIPGIMKFASWDMHIQLMEKHDMPFTPVLLGLAGVFQIGAALLLIANRFTWLVALLLAGLVLVINVSLHDFWNYSGIEGAHEMQNFVKNLGIFAGLLVLSGHALAERDKQV</sequence>
<evidence type="ECO:0000256" key="4">
    <source>
        <dbReference type="ARBA" id="ARBA00023136"/>
    </source>
</evidence>
<evidence type="ECO:0000313" key="6">
    <source>
        <dbReference type="EMBL" id="SFP77557.1"/>
    </source>
</evidence>
<evidence type="ECO:0000313" key="7">
    <source>
        <dbReference type="Proteomes" id="UP000182692"/>
    </source>
</evidence>
<gene>
    <name evidence="6" type="ORF">SAMN03084138_03076</name>
</gene>
<evidence type="ECO:0000256" key="2">
    <source>
        <dbReference type="ARBA" id="ARBA00022692"/>
    </source>
</evidence>
<name>A0A1I5T4H2_9GAMM</name>
<dbReference type="Proteomes" id="UP000182692">
    <property type="component" value="Unassembled WGS sequence"/>
</dbReference>
<reference evidence="6 7" key="1">
    <citation type="submission" date="2016-10" db="EMBL/GenBank/DDBJ databases">
        <authorList>
            <person name="de Groot N.N."/>
        </authorList>
    </citation>
    <scope>NUCLEOTIDE SEQUENCE [LARGE SCALE GENOMIC DNA]</scope>
    <source>
        <strain evidence="6 7">DSM 15893</strain>
    </source>
</reference>
<feature type="transmembrane region" description="Helical" evidence="5">
    <location>
        <begin position="68"/>
        <end position="91"/>
    </location>
</feature>
<dbReference type="InterPro" id="IPR032808">
    <property type="entry name" value="DoxX"/>
</dbReference>
<dbReference type="EMBL" id="FOWR01000024">
    <property type="protein sequence ID" value="SFP77557.1"/>
    <property type="molecule type" value="Genomic_DNA"/>
</dbReference>
<evidence type="ECO:0000256" key="3">
    <source>
        <dbReference type="ARBA" id="ARBA00022989"/>
    </source>
</evidence>
<organism evidence="6 7">
    <name type="scientific">Enterovibrio norvegicus DSM 15893</name>
    <dbReference type="NCBI Taxonomy" id="1121869"/>
    <lineage>
        <taxon>Bacteria</taxon>
        <taxon>Pseudomonadati</taxon>
        <taxon>Pseudomonadota</taxon>
        <taxon>Gammaproteobacteria</taxon>
        <taxon>Vibrionales</taxon>
        <taxon>Vibrionaceae</taxon>
        <taxon>Enterovibrio</taxon>
    </lineage>
</organism>
<evidence type="ECO:0000256" key="5">
    <source>
        <dbReference type="SAM" id="Phobius"/>
    </source>
</evidence>
<protein>
    <submittedName>
        <fullName evidence="6">Putative oxidoreductase</fullName>
    </submittedName>
</protein>
<evidence type="ECO:0000256" key="1">
    <source>
        <dbReference type="ARBA" id="ARBA00004141"/>
    </source>
</evidence>
<keyword evidence="4 5" id="KW-0472">Membrane</keyword>
<dbReference type="AlphaFoldDB" id="A0A1I5T4H2"/>
<dbReference type="OrthoDB" id="5917252at2"/>
<dbReference type="GO" id="GO:0016020">
    <property type="term" value="C:membrane"/>
    <property type="evidence" value="ECO:0007669"/>
    <property type="project" value="UniProtKB-SubCell"/>
</dbReference>
<proteinExistence type="predicted"/>
<dbReference type="Pfam" id="PF07681">
    <property type="entry name" value="DoxX"/>
    <property type="match status" value="1"/>
</dbReference>
<dbReference type="RefSeq" id="WP_017011267.1">
    <property type="nucleotide sequence ID" value="NZ_FOWR01000024.1"/>
</dbReference>
<dbReference type="STRING" id="1121869.SAMN03084138_03076"/>
<feature type="transmembrane region" description="Helical" evidence="5">
    <location>
        <begin position="12"/>
        <end position="30"/>
    </location>
</feature>
<accession>A0A1I5T4H2</accession>
<keyword evidence="2 5" id="KW-0812">Transmembrane</keyword>
<dbReference type="GeneID" id="35870353"/>
<feature type="transmembrane region" description="Helical" evidence="5">
    <location>
        <begin position="42"/>
        <end position="62"/>
    </location>
</feature>
<comment type="subcellular location">
    <subcellularLocation>
        <location evidence="1">Membrane</location>
        <topology evidence="1">Multi-pass membrane protein</topology>
    </subcellularLocation>
</comment>